<dbReference type="GO" id="GO:0015031">
    <property type="term" value="P:protein transport"/>
    <property type="evidence" value="ECO:0007669"/>
    <property type="project" value="UniProtKB-KW"/>
</dbReference>
<dbReference type="InterPro" id="IPR041212">
    <property type="entry name" value="Vta1_C"/>
</dbReference>
<keyword evidence="5" id="KW-0963">Cytoplasm</keyword>
<proteinExistence type="inferred from homology"/>
<dbReference type="Pfam" id="PF18097">
    <property type="entry name" value="Vta1_C"/>
    <property type="match status" value="1"/>
</dbReference>
<dbReference type="PANTHER" id="PTHR46009">
    <property type="entry name" value="VACUOLAR PROTEIN SORTING-ASSOCIATED PROTEIN VTA1 HOMOLOG"/>
    <property type="match status" value="1"/>
</dbReference>
<organism evidence="12 13">
    <name type="scientific">Aspergillus rambellii</name>
    <dbReference type="NCBI Taxonomy" id="308745"/>
    <lineage>
        <taxon>Eukaryota</taxon>
        <taxon>Fungi</taxon>
        <taxon>Dikarya</taxon>
        <taxon>Ascomycota</taxon>
        <taxon>Pezizomycotina</taxon>
        <taxon>Eurotiomycetes</taxon>
        <taxon>Eurotiomycetidae</taxon>
        <taxon>Eurotiales</taxon>
        <taxon>Aspergillaceae</taxon>
        <taxon>Aspergillus</taxon>
        <taxon>Aspergillus subgen. Nidulantes</taxon>
    </lineage>
</organism>
<evidence type="ECO:0000313" key="13">
    <source>
        <dbReference type="Proteomes" id="UP000034291"/>
    </source>
</evidence>
<feature type="compositionally biased region" description="Pro residues" evidence="9">
    <location>
        <begin position="323"/>
        <end position="337"/>
    </location>
</feature>
<dbReference type="GO" id="GO:0032511">
    <property type="term" value="P:late endosome to vacuole transport via multivesicular body sorting pathway"/>
    <property type="evidence" value="ECO:0007669"/>
    <property type="project" value="InterPro"/>
</dbReference>
<dbReference type="PANTHER" id="PTHR46009:SF1">
    <property type="entry name" value="VACUOLAR PROTEIN SORTING-ASSOCIATED PROTEIN VTA1 HOMOLOG"/>
    <property type="match status" value="1"/>
</dbReference>
<dbReference type="OrthoDB" id="391137at2759"/>
<evidence type="ECO:0000256" key="7">
    <source>
        <dbReference type="ARBA" id="ARBA00022927"/>
    </source>
</evidence>
<dbReference type="Gene3D" id="1.20.5.420">
    <property type="entry name" value="Immunoglobulin FC, subunit C"/>
    <property type="match status" value="1"/>
</dbReference>
<gene>
    <name evidence="12" type="ORF">ARAM_005370</name>
</gene>
<feature type="compositionally biased region" description="Acidic residues" evidence="9">
    <location>
        <begin position="191"/>
        <end position="202"/>
    </location>
</feature>
<evidence type="ECO:0000256" key="2">
    <source>
        <dbReference type="ARBA" id="ARBA00004496"/>
    </source>
</evidence>
<evidence type="ECO:0000256" key="5">
    <source>
        <dbReference type="ARBA" id="ARBA00022490"/>
    </source>
</evidence>
<evidence type="ECO:0000256" key="8">
    <source>
        <dbReference type="ARBA" id="ARBA00023136"/>
    </source>
</evidence>
<evidence type="ECO:0000259" key="11">
    <source>
        <dbReference type="Pfam" id="PF18097"/>
    </source>
</evidence>
<feature type="compositionally biased region" description="Pro residues" evidence="9">
    <location>
        <begin position="358"/>
        <end position="369"/>
    </location>
</feature>
<dbReference type="STRING" id="308745.A0A0F8XK91"/>
<reference evidence="12 13" key="1">
    <citation type="submission" date="2015-02" db="EMBL/GenBank/DDBJ databases">
        <title>Draft Genome Sequences of Two Closely-Related Aflatoxigenic Aspergillus Species Obtained from the Cote d'Ivoire.</title>
        <authorList>
            <person name="Moore G.G."/>
            <person name="Beltz S.B."/>
            <person name="Mack B.M."/>
        </authorList>
    </citation>
    <scope>NUCLEOTIDE SEQUENCE [LARGE SCALE GENOMIC DNA]</scope>
    <source>
        <strain evidence="12 13">SRRC1468</strain>
    </source>
</reference>
<accession>A0A0F8XK91</accession>
<evidence type="ECO:0008006" key="14">
    <source>
        <dbReference type="Google" id="ProtNLM"/>
    </source>
</evidence>
<feature type="compositionally biased region" description="Low complexity" evidence="9">
    <location>
        <begin position="235"/>
        <end position="246"/>
    </location>
</feature>
<evidence type="ECO:0000256" key="6">
    <source>
        <dbReference type="ARBA" id="ARBA00022753"/>
    </source>
</evidence>
<dbReference type="InterPro" id="IPR044538">
    <property type="entry name" value="Vta1-like"/>
</dbReference>
<feature type="region of interest" description="Disordered" evidence="9">
    <location>
        <begin position="228"/>
        <end position="370"/>
    </location>
</feature>
<evidence type="ECO:0000259" key="10">
    <source>
        <dbReference type="Pfam" id="PF04652"/>
    </source>
</evidence>
<dbReference type="AlphaFoldDB" id="A0A0F8XK91"/>
<sequence>MASNIPAGLKPADIGRFALRAAQLESAKPIISYWCEFARFNENGVLGLTRASFPTPGHFWIVNQIIEKGLHNSDDEVKLYTVNLMEKLEQFKIENPDNDAILDSVAASAYVEQFGLEVFGRAEATMRANKVTKQTADTFQAAATFLELCQIWNPLDPEIAAKVKFAKYHALRIVKAIKAGEDPNESNPVIQEEEEEALPEEQELQHGQIEGQVAGVDGLRAHALQPTVEEVPDESQPTQYSTSSPTLPQPPTASTELPSAPDSIPTTSHQHMDVDEDSPLSLPSAPETLASRSMGAEGPVLPDTPTKIGTHDHAAPSNTFQSFPPPSGITPVGPPAPHDVSSFYHTPSTGEPSRIAPPAGPGRVPPVQQPAPISTAAQVNCATSAQTNSHGVDDEAIALAQKHARWAVSALAFDDVHTAIKELRNSLRYLGAE</sequence>
<feature type="domain" description="Vta1/callose synthase N-terminal" evidence="10">
    <location>
        <begin position="59"/>
        <end position="178"/>
    </location>
</feature>
<dbReference type="Proteomes" id="UP000034291">
    <property type="component" value="Unassembled WGS sequence"/>
</dbReference>
<evidence type="ECO:0000256" key="1">
    <source>
        <dbReference type="ARBA" id="ARBA00004481"/>
    </source>
</evidence>
<dbReference type="GO" id="GO:0005771">
    <property type="term" value="C:multivesicular body"/>
    <property type="evidence" value="ECO:0007669"/>
    <property type="project" value="TreeGrafter"/>
</dbReference>
<keyword evidence="7" id="KW-0653">Protein transport</keyword>
<evidence type="ECO:0000256" key="3">
    <source>
        <dbReference type="ARBA" id="ARBA00007895"/>
    </source>
</evidence>
<evidence type="ECO:0000256" key="9">
    <source>
        <dbReference type="SAM" id="MobiDB-lite"/>
    </source>
</evidence>
<dbReference type="Gene3D" id="1.25.40.270">
    <property type="entry name" value="Vacuolar protein sorting-associated protein vta1"/>
    <property type="match status" value="1"/>
</dbReference>
<dbReference type="Pfam" id="PF04652">
    <property type="entry name" value="Vta1"/>
    <property type="match status" value="1"/>
</dbReference>
<evidence type="ECO:0000313" key="12">
    <source>
        <dbReference type="EMBL" id="KKK23972.1"/>
    </source>
</evidence>
<protein>
    <recommendedName>
        <fullName evidence="14">Vta1 C-terminal domain-containing protein</fullName>
    </recommendedName>
</protein>
<keyword evidence="8" id="KW-0472">Membrane</keyword>
<evidence type="ECO:0000256" key="4">
    <source>
        <dbReference type="ARBA" id="ARBA00022448"/>
    </source>
</evidence>
<name>A0A0F8XK91_9EURO</name>
<dbReference type="EMBL" id="JZBS01001136">
    <property type="protein sequence ID" value="KKK23972.1"/>
    <property type="molecule type" value="Genomic_DNA"/>
</dbReference>
<keyword evidence="6" id="KW-0967">Endosome</keyword>
<dbReference type="InterPro" id="IPR039431">
    <property type="entry name" value="Vta1/CALS_N"/>
</dbReference>
<feature type="domain" description="Vta1 C-terminal" evidence="11">
    <location>
        <begin position="395"/>
        <end position="431"/>
    </location>
</feature>
<comment type="subcellular location">
    <subcellularLocation>
        <location evidence="2">Cytoplasm</location>
    </subcellularLocation>
    <subcellularLocation>
        <location evidence="1">Endosome membrane</location>
        <topology evidence="1">Peripheral membrane protein</topology>
    </subcellularLocation>
</comment>
<feature type="region of interest" description="Disordered" evidence="9">
    <location>
        <begin position="182"/>
        <end position="204"/>
    </location>
</feature>
<keyword evidence="13" id="KW-1185">Reference proteome</keyword>
<comment type="caution">
    <text evidence="12">The sequence shown here is derived from an EMBL/GenBank/DDBJ whole genome shotgun (WGS) entry which is preliminary data.</text>
</comment>
<dbReference type="InterPro" id="IPR023175">
    <property type="entry name" value="Vta1/CALS_N_sf"/>
</dbReference>
<keyword evidence="4" id="KW-0813">Transport</keyword>
<comment type="similarity">
    <text evidence="3">Belongs to the VTA1 family.</text>
</comment>
<dbReference type="GO" id="GO:0010008">
    <property type="term" value="C:endosome membrane"/>
    <property type="evidence" value="ECO:0007669"/>
    <property type="project" value="UniProtKB-SubCell"/>
</dbReference>